<comment type="caution">
    <text evidence="1">The sequence shown here is derived from an EMBL/GenBank/DDBJ whole genome shotgun (WGS) entry which is preliminary data.</text>
</comment>
<reference evidence="2" key="1">
    <citation type="submission" date="2017-03" db="EMBL/GenBank/DDBJ databases">
        <title>Phytopthora megakarya and P. palmivora, two closely related causual agents of cacao black pod achieved similar genome size and gene model numbers by different mechanisms.</title>
        <authorList>
            <person name="Ali S."/>
            <person name="Shao J."/>
            <person name="Larry D.J."/>
            <person name="Kronmiller B."/>
            <person name="Shen D."/>
            <person name="Strem M.D."/>
            <person name="Melnick R.L."/>
            <person name="Guiltinan M.J."/>
            <person name="Tyler B.M."/>
            <person name="Meinhardt L.W."/>
            <person name="Bailey B.A."/>
        </authorList>
    </citation>
    <scope>NUCLEOTIDE SEQUENCE [LARGE SCALE GENOMIC DNA]</scope>
    <source>
        <strain evidence="2">zdho120</strain>
    </source>
</reference>
<organism evidence="1 2">
    <name type="scientific">Phytophthora megakarya</name>
    <dbReference type="NCBI Taxonomy" id="4795"/>
    <lineage>
        <taxon>Eukaryota</taxon>
        <taxon>Sar</taxon>
        <taxon>Stramenopiles</taxon>
        <taxon>Oomycota</taxon>
        <taxon>Peronosporomycetes</taxon>
        <taxon>Peronosporales</taxon>
        <taxon>Peronosporaceae</taxon>
        <taxon>Phytophthora</taxon>
    </lineage>
</organism>
<name>A0A225UHJ0_9STRA</name>
<evidence type="ECO:0008006" key="3">
    <source>
        <dbReference type="Google" id="ProtNLM"/>
    </source>
</evidence>
<dbReference type="AlphaFoldDB" id="A0A225UHJ0"/>
<accession>A0A225UHJ0</accession>
<keyword evidence="2" id="KW-1185">Reference proteome</keyword>
<sequence length="220" mass="25394">MTNGLRLRKMDVSPPTFDGLIDGIKLNSFIFQFESYFQQKGYNLTQHDHLLPHELNQCVCKNALVWYERYMTDDMTTKLWSIMKGEMVREFREPNFQAKMRIAIQRKQPMTLTAAVQEGFLEWELQDNQLQLQKVKLIHGVQPTNQMVDTRNVDLGKLFSTAIRVVLVPLLLLHRKNLPANIAGAGFTAKMTAALSILRKSHRVYSKNNNSLRVVGNARF</sequence>
<gene>
    <name evidence="1" type="ORF">PHMEG_00038438</name>
</gene>
<protein>
    <recommendedName>
        <fullName evidence="3">Retrotransposon gag domain-containing protein</fullName>
    </recommendedName>
</protein>
<evidence type="ECO:0000313" key="2">
    <source>
        <dbReference type="Proteomes" id="UP000198211"/>
    </source>
</evidence>
<dbReference type="EMBL" id="NBNE01017877">
    <property type="protein sequence ID" value="OWY92522.1"/>
    <property type="molecule type" value="Genomic_DNA"/>
</dbReference>
<proteinExistence type="predicted"/>
<evidence type="ECO:0000313" key="1">
    <source>
        <dbReference type="EMBL" id="OWY92522.1"/>
    </source>
</evidence>
<dbReference type="Proteomes" id="UP000198211">
    <property type="component" value="Unassembled WGS sequence"/>
</dbReference>
<dbReference type="OrthoDB" id="127793at2759"/>